<feature type="signal peptide" evidence="8">
    <location>
        <begin position="1"/>
        <end position="21"/>
    </location>
</feature>
<dbReference type="PROSITE" id="PS51328">
    <property type="entry name" value="L_LECTIN_LIKE"/>
    <property type="match status" value="1"/>
</dbReference>
<dbReference type="PANTHER" id="PTHR12223:SF45">
    <property type="entry name" value="RE50040P"/>
    <property type="match status" value="1"/>
</dbReference>
<keyword evidence="2 7" id="KW-0812">Transmembrane</keyword>
<evidence type="ECO:0000259" key="9">
    <source>
        <dbReference type="PROSITE" id="PS51328"/>
    </source>
</evidence>
<feature type="compositionally biased region" description="Low complexity" evidence="6">
    <location>
        <begin position="278"/>
        <end position="296"/>
    </location>
</feature>
<keyword evidence="4 7" id="KW-1133">Transmembrane helix</keyword>
<evidence type="ECO:0000256" key="2">
    <source>
        <dbReference type="ARBA" id="ARBA00022692"/>
    </source>
</evidence>
<feature type="domain" description="L-type lectin-like" evidence="9">
    <location>
        <begin position="29"/>
        <end position="251"/>
    </location>
</feature>
<evidence type="ECO:0000313" key="10">
    <source>
        <dbReference type="EMBL" id="KAH6599381.1"/>
    </source>
</evidence>
<gene>
    <name evidence="10" type="ORF">BASA50_003078</name>
</gene>
<dbReference type="Gene3D" id="2.60.120.200">
    <property type="match status" value="1"/>
</dbReference>
<dbReference type="EMBL" id="JAFCIX010000066">
    <property type="protein sequence ID" value="KAH6599381.1"/>
    <property type="molecule type" value="Genomic_DNA"/>
</dbReference>
<reference evidence="10 11" key="1">
    <citation type="submission" date="2021-02" db="EMBL/GenBank/DDBJ databases">
        <title>Variation within the Batrachochytrium salamandrivorans European outbreak.</title>
        <authorList>
            <person name="Kelly M."/>
            <person name="Pasmans F."/>
            <person name="Shea T.P."/>
            <person name="Munoz J.F."/>
            <person name="Carranza S."/>
            <person name="Cuomo C.A."/>
            <person name="Martel A."/>
        </authorList>
    </citation>
    <scope>NUCLEOTIDE SEQUENCE [LARGE SCALE GENOMIC DNA]</scope>
    <source>
        <strain evidence="10 11">AMFP18/2</strain>
    </source>
</reference>
<dbReference type="PANTHER" id="PTHR12223">
    <property type="entry name" value="VESICULAR MANNOSE-BINDING LECTIN"/>
    <property type="match status" value="1"/>
</dbReference>
<evidence type="ECO:0000313" key="11">
    <source>
        <dbReference type="Proteomes" id="UP001648503"/>
    </source>
</evidence>
<name>A0ABQ8FJK4_9FUNG</name>
<feature type="chain" id="PRO_5046620320" description="L-type lectin-like domain-containing protein" evidence="8">
    <location>
        <begin position="22"/>
        <end position="337"/>
    </location>
</feature>
<dbReference type="InterPro" id="IPR013320">
    <property type="entry name" value="ConA-like_dom_sf"/>
</dbReference>
<proteinExistence type="predicted"/>
<feature type="transmembrane region" description="Helical" evidence="7">
    <location>
        <begin position="303"/>
        <end position="326"/>
    </location>
</feature>
<dbReference type="InterPro" id="IPR005052">
    <property type="entry name" value="Lectin_leg"/>
</dbReference>
<evidence type="ECO:0000256" key="4">
    <source>
        <dbReference type="ARBA" id="ARBA00022989"/>
    </source>
</evidence>
<dbReference type="Proteomes" id="UP001648503">
    <property type="component" value="Unassembled WGS sequence"/>
</dbReference>
<comment type="subcellular location">
    <subcellularLocation>
        <location evidence="1">Membrane</location>
        <topology evidence="1">Single-pass type I membrane protein</topology>
    </subcellularLocation>
</comment>
<evidence type="ECO:0000256" key="5">
    <source>
        <dbReference type="ARBA" id="ARBA00023136"/>
    </source>
</evidence>
<evidence type="ECO:0000256" key="1">
    <source>
        <dbReference type="ARBA" id="ARBA00004479"/>
    </source>
</evidence>
<organism evidence="10 11">
    <name type="scientific">Batrachochytrium salamandrivorans</name>
    <dbReference type="NCBI Taxonomy" id="1357716"/>
    <lineage>
        <taxon>Eukaryota</taxon>
        <taxon>Fungi</taxon>
        <taxon>Fungi incertae sedis</taxon>
        <taxon>Chytridiomycota</taxon>
        <taxon>Chytridiomycota incertae sedis</taxon>
        <taxon>Chytridiomycetes</taxon>
        <taxon>Rhizophydiales</taxon>
        <taxon>Rhizophydiales incertae sedis</taxon>
        <taxon>Batrachochytrium</taxon>
    </lineage>
</organism>
<protein>
    <recommendedName>
        <fullName evidence="9">L-type lectin-like domain-containing protein</fullName>
    </recommendedName>
</protein>
<evidence type="ECO:0000256" key="3">
    <source>
        <dbReference type="ARBA" id="ARBA00022729"/>
    </source>
</evidence>
<evidence type="ECO:0000256" key="6">
    <source>
        <dbReference type="SAM" id="MobiDB-lite"/>
    </source>
</evidence>
<comment type="caution">
    <text evidence="10">The sequence shown here is derived from an EMBL/GenBank/DDBJ whole genome shotgun (WGS) entry which is preliminary data.</text>
</comment>
<dbReference type="Pfam" id="PF03388">
    <property type="entry name" value="Lectin_leg-like"/>
    <property type="match status" value="1"/>
</dbReference>
<evidence type="ECO:0000256" key="7">
    <source>
        <dbReference type="SAM" id="Phobius"/>
    </source>
</evidence>
<feature type="region of interest" description="Disordered" evidence="6">
    <location>
        <begin position="255"/>
        <end position="296"/>
    </location>
</feature>
<keyword evidence="11" id="KW-1185">Reference proteome</keyword>
<keyword evidence="3 8" id="KW-0732">Signal</keyword>
<keyword evidence="5 7" id="KW-0472">Membrane</keyword>
<accession>A0ABQ8FJK4</accession>
<sequence length="337" mass="37197">MSLVVVLLRTLLLTALSTALAQTSEKESLFPLSSYSMRSPYLEESLSNPRWDFGGDAMMEVNRYIRLTTDAQSQSGWLWTKTPLFLTSWLVEFQFKVSYEGGISGDGFAFWVTKGHAEEGPVFGSKDKFEGLGVFFDTYANSKVKHVFPYVMAMVGDGKKEYGHDFDGNNEEIGGCHAEFRNRDFITRARVKYVENDYLQVELDIIGNGQWTTCLKVDKVKLPSSCYIGFTAMTGAVSSAHDIIEISTFRVTTAADSKNATDSKEERKPAPEPKAKDGSGSSSYNTGSSGSKKSSPVQESSEWSAVVIILVAVVGVVVGYGGWVMYKTSKANSYKRF</sequence>
<dbReference type="SUPFAM" id="SSF49899">
    <property type="entry name" value="Concanavalin A-like lectins/glucanases"/>
    <property type="match status" value="1"/>
</dbReference>
<evidence type="ECO:0000256" key="8">
    <source>
        <dbReference type="SAM" id="SignalP"/>
    </source>
</evidence>
<dbReference type="InterPro" id="IPR051136">
    <property type="entry name" value="Intracellular_Lectin-GPT"/>
</dbReference>
<feature type="compositionally biased region" description="Basic and acidic residues" evidence="6">
    <location>
        <begin position="259"/>
        <end position="277"/>
    </location>
</feature>